<feature type="region of interest" description="Disordered" evidence="1">
    <location>
        <begin position="1070"/>
        <end position="1111"/>
    </location>
</feature>
<feature type="region of interest" description="Disordered" evidence="1">
    <location>
        <begin position="1"/>
        <end position="31"/>
    </location>
</feature>
<comment type="caution">
    <text evidence="3">The sequence shown here is derived from an EMBL/GenBank/DDBJ whole genome shotgun (WGS) entry which is preliminary data.</text>
</comment>
<feature type="compositionally biased region" description="Basic and acidic residues" evidence="1">
    <location>
        <begin position="323"/>
        <end position="336"/>
    </location>
</feature>
<accession>A0A813VLD7</accession>
<feature type="domain" description="KATNIP" evidence="2">
    <location>
        <begin position="383"/>
        <end position="469"/>
    </location>
</feature>
<dbReference type="Proteomes" id="UP000663845">
    <property type="component" value="Unassembled WGS sequence"/>
</dbReference>
<feature type="compositionally biased region" description="Polar residues" evidence="1">
    <location>
        <begin position="1"/>
        <end position="22"/>
    </location>
</feature>
<dbReference type="InterPro" id="IPR026704">
    <property type="entry name" value="KATNIP"/>
</dbReference>
<feature type="region of interest" description="Disordered" evidence="1">
    <location>
        <begin position="610"/>
        <end position="634"/>
    </location>
</feature>
<gene>
    <name evidence="3" type="ORF">JYZ213_LOCUS7267</name>
</gene>
<name>A0A813VLD7_9BILA</name>
<evidence type="ECO:0000259" key="2">
    <source>
        <dbReference type="Pfam" id="PF14652"/>
    </source>
</evidence>
<dbReference type="PANTHER" id="PTHR21534:SF0">
    <property type="entry name" value="KATANIN-INTERACTING PROTEIN"/>
    <property type="match status" value="1"/>
</dbReference>
<sequence>MSDPSIESSDTPQRLLRSQSATPGHRNDARHKYNEYLKKLEQKNKLLKTNTDEHKTKDNILKQRENGFQLYVNGVHNTLPPRSSSVMRKRLDKSSNRIQTPAPLFSDFSSPTLSNTTRQLDFRRRWVPSTQMKIKTQQGSIIADIHDKQVQSDTVNNQLTYRIMTPTHVGQSWMPNWYRNTQSNNTDISNFNQSLSLSLDNISTTLPLTKSQQQTYRLSTTVALSLDNISTTLPLTKSQQQTYRLSTTVGSSLLNNNNKILLRTLFKMPNITYDSIERARLAGGDLMKNTSAHSTNQPLFVTSTRRTSKTVDSLDLENFSQPKEVHIDTETDEKKTSQPSNRRSPFRDATSNEKLSDHQTDWLEKSMTQIDLFSRRHRGMLENEQVDEYFTSGTSKIENENDEEQFTIPELPNGEQLVFNLKTTWGDRHYVGLNGIEIFTGEGHPILIKKIAADPPDINILPEYGNDPRVIAADPPDINILPEYGNDPRVVTNLIDGVNKTRDDIHMWLAPFTAGRPHFIYITFEHPTKIAMIRIWNYNKSRIHSARGAKDVEISLNGRIIFKGEITQACGNINASNDPSAYGETILFTTDDRILEKISTYDEMYIDQEATQDDEENLKTGGNRPPSPGTDVRPMTRAMLRRPFTALRSSAASQVPEYYGKKIILTVTETWGDPDYCGLTGLEVVDINDADCVIQSYDARPRDITILHTHANDVQTLDKLFDSENVTCDENHMWLCPFNRKDRVRIIIVLSVSKKLHGLRIWNYNRSPDDTYRGIKRLHVQLNDKIISPRQGFLLRRAPGHCSFDFAQEIVFALRIWNYNRSPDDTYRGIKRLHVQLNDKIISPRQGFLLRRAPGHCSFDFAQEIVFAHAKTMIQDEQKQQQKRQQAAANRESDSDISMPNGFIFEFQLHSTHGDAYYIGLNGLEFYDENGERIGLIKQNIAAYPHSVNTLNPGTDDDVRTPDKLIDGENDDIDGSHSWIAPILPNVINQVFVIFDRPTSVSMIKIWNYAKTPNRGVREFSLLVDDLLVWTGILDKMNENQSENDMQQVPFNTILFADERILTEHEKQTVLENKNSSDNMIGETSTRDQAVDYSKRPTTSVPRTHRKQQNK</sequence>
<feature type="compositionally biased region" description="Basic and acidic residues" evidence="1">
    <location>
        <begin position="1085"/>
        <end position="1095"/>
    </location>
</feature>
<dbReference type="EMBL" id="CAJNOG010000047">
    <property type="protein sequence ID" value="CAF0839242.1"/>
    <property type="molecule type" value="Genomic_DNA"/>
</dbReference>
<dbReference type="AlphaFoldDB" id="A0A813VLD7"/>
<organism evidence="3 4">
    <name type="scientific">Adineta steineri</name>
    <dbReference type="NCBI Taxonomy" id="433720"/>
    <lineage>
        <taxon>Eukaryota</taxon>
        <taxon>Metazoa</taxon>
        <taxon>Spiralia</taxon>
        <taxon>Gnathifera</taxon>
        <taxon>Rotifera</taxon>
        <taxon>Eurotatoria</taxon>
        <taxon>Bdelloidea</taxon>
        <taxon>Adinetida</taxon>
        <taxon>Adinetidae</taxon>
        <taxon>Adineta</taxon>
    </lineage>
</organism>
<proteinExistence type="predicted"/>
<evidence type="ECO:0000256" key="1">
    <source>
        <dbReference type="SAM" id="MobiDB-lite"/>
    </source>
</evidence>
<evidence type="ECO:0000313" key="4">
    <source>
        <dbReference type="Proteomes" id="UP000663845"/>
    </source>
</evidence>
<feature type="domain" description="KATNIP" evidence="2">
    <location>
        <begin position="812"/>
        <end position="1036"/>
    </location>
</feature>
<feature type="region of interest" description="Disordered" evidence="1">
    <location>
        <begin position="876"/>
        <end position="895"/>
    </location>
</feature>
<feature type="compositionally biased region" description="Polar residues" evidence="1">
    <location>
        <begin position="1070"/>
        <end position="1084"/>
    </location>
</feature>
<protein>
    <recommendedName>
        <fullName evidence="2">KATNIP domain-containing protein</fullName>
    </recommendedName>
</protein>
<reference evidence="3" key="1">
    <citation type="submission" date="2021-02" db="EMBL/GenBank/DDBJ databases">
        <authorList>
            <person name="Nowell W R."/>
        </authorList>
    </citation>
    <scope>NUCLEOTIDE SEQUENCE</scope>
</reference>
<evidence type="ECO:0000313" key="3">
    <source>
        <dbReference type="EMBL" id="CAF0839242.1"/>
    </source>
</evidence>
<dbReference type="PANTHER" id="PTHR21534">
    <property type="entry name" value="KATANIN-INTERACTING PROTEIN"/>
    <property type="match status" value="1"/>
</dbReference>
<dbReference type="Pfam" id="PF14652">
    <property type="entry name" value="DUF4457"/>
    <property type="match status" value="3"/>
</dbReference>
<feature type="region of interest" description="Disordered" evidence="1">
    <location>
        <begin position="312"/>
        <end position="360"/>
    </location>
</feature>
<feature type="compositionally biased region" description="Basic and acidic residues" evidence="1">
    <location>
        <begin position="350"/>
        <end position="360"/>
    </location>
</feature>
<dbReference type="InterPro" id="IPR027859">
    <property type="entry name" value="KATNIP_dom"/>
</dbReference>
<feature type="domain" description="KATNIP" evidence="2">
    <location>
        <begin position="470"/>
        <end position="602"/>
    </location>
</feature>